<dbReference type="EMBL" id="JBBKAM010000002">
    <property type="protein sequence ID" value="MEJ8641774.1"/>
    <property type="molecule type" value="Genomic_DNA"/>
</dbReference>
<organism evidence="2 3">
    <name type="scientific">Streptomyces caledonius</name>
    <dbReference type="NCBI Taxonomy" id="3134107"/>
    <lineage>
        <taxon>Bacteria</taxon>
        <taxon>Bacillati</taxon>
        <taxon>Actinomycetota</taxon>
        <taxon>Actinomycetes</taxon>
        <taxon>Kitasatosporales</taxon>
        <taxon>Streptomycetaceae</taxon>
        <taxon>Streptomyces</taxon>
    </lineage>
</organism>
<protein>
    <recommendedName>
        <fullName evidence="4">Caspase family protein</fullName>
    </recommendedName>
</protein>
<feature type="compositionally biased region" description="Low complexity" evidence="1">
    <location>
        <begin position="160"/>
        <end position="172"/>
    </location>
</feature>
<reference evidence="2 3" key="1">
    <citation type="submission" date="2024-03" db="EMBL/GenBank/DDBJ databases">
        <title>Novel Streptomyces species of biotechnological and ecological value are a feature of Machair soil.</title>
        <authorList>
            <person name="Prole J.R."/>
            <person name="Goodfellow M."/>
            <person name="Allenby N."/>
            <person name="Ward A.C."/>
        </authorList>
    </citation>
    <scope>NUCLEOTIDE SEQUENCE [LARGE SCALE GENOMIC DNA]</scope>
    <source>
        <strain evidence="2 3">MS1.HAVA.3</strain>
    </source>
</reference>
<feature type="compositionally biased region" description="Low complexity" evidence="1">
    <location>
        <begin position="124"/>
        <end position="138"/>
    </location>
</feature>
<evidence type="ECO:0000256" key="1">
    <source>
        <dbReference type="SAM" id="MobiDB-lite"/>
    </source>
</evidence>
<evidence type="ECO:0000313" key="2">
    <source>
        <dbReference type="EMBL" id="MEJ8641774.1"/>
    </source>
</evidence>
<sequence length="172" mass="18443">MPPGNVRLLLSPLDEPDALDWSDSPAMADLRTACRPATEENVKSALLDELPQCDGDLLWIFWAGHGYLGPRQELMLPCADARPSQIRHLNLDSALRWWRTDLVKQRRFPLQAALVDSCRVDAPATPGGTSATTTTAAGVRCPAGGSSGSTPPVRARPRRTTPSAAPAGSPRP</sequence>
<comment type="caution">
    <text evidence="2">The sequence shown here is derived from an EMBL/GenBank/DDBJ whole genome shotgun (WGS) entry which is preliminary data.</text>
</comment>
<evidence type="ECO:0000313" key="3">
    <source>
        <dbReference type="Proteomes" id="UP001382904"/>
    </source>
</evidence>
<evidence type="ECO:0008006" key="4">
    <source>
        <dbReference type="Google" id="ProtNLM"/>
    </source>
</evidence>
<gene>
    <name evidence="2" type="ORF">WKI68_10420</name>
</gene>
<dbReference type="Proteomes" id="UP001382904">
    <property type="component" value="Unassembled WGS sequence"/>
</dbReference>
<accession>A0ABU8U1L6</accession>
<name>A0ABU8U1L6_9ACTN</name>
<keyword evidence="3" id="KW-1185">Reference proteome</keyword>
<feature type="region of interest" description="Disordered" evidence="1">
    <location>
        <begin position="124"/>
        <end position="172"/>
    </location>
</feature>
<proteinExistence type="predicted"/>